<gene>
    <name evidence="1" type="primary">CDC27</name>
    <name evidence="1" type="ORF">IWW38_001012</name>
</gene>
<dbReference type="Proteomes" id="UP001139981">
    <property type="component" value="Unassembled WGS sequence"/>
</dbReference>
<sequence>MYDIRSVYWLALCYWHIGEVSTVYTLLGPVALESEDIIERCDNSETEPNIDGNAQGIASESPKLRSMKALACSMWLLAMSCTRLDKWQEAEDHLISLSDVLRLIYSPDEPGASMGADIKLVVRSDASLYALPTLADVSDLLGLVCMRTNRAAQSEAHSLDALRRNPLQWSSCRRLCELGHTNELFQALTLDLDRVASDRAPTRRQVDSQPESTPMPASRLASRIQAPSTAQQQKLNFAPKSSASQLRQPGRSAVAQLGDEPASARASTRSRTTVAKPAAVVPVIASLAVSSSGRARAMLGQKSNNTADTSNLAQPRATAAELGRREARPQPPVAAAKTPARARIDVLVASEKKRTRNGSTVRSASLSRVREPTLGAAVPAELLVDRTALVHIHRLVERSAQACAHMHSYRATLALLSFSALPSEQRNSAWGLCMLGRICFEAGRYPEAAQAFAAAQQLAPYRMRDMDMYSTLLWHMKREETLAQLAHSMVAAGRNWSPEAWVAVANCFSLDGDHASALRSLGRSIQLFKAAHGAITVVPRSDSGGVGGLAYAHTLVGHENVANDELDRAQQAFRTAIRIDARHYNAWYGMGTVYLRLGKLDLAEYHFKRALALNTQNPLLLQSAGALFEARGDYLQALQVYERVERLLNRGQASTSAHVDDKGKMPDLAESIDEGKGLDFVVTGDDILVLGLRSHHAMNFVMFKRARVLVVLERFAEASEVLEQLLTRCPREFNVPFLLGQTYTKLRRYREAAACLTRALDIAPENGHSVREAFDALYLEDAEEQEDPEEQEDVASQPESFTEEGVTTPLRQPALAMASFMSHGSPSSAGLESPDFDEDSPLVLARRRGRAEWSQDWRSLNNTDDRVARAFDLDML</sequence>
<reference evidence="1" key="1">
    <citation type="submission" date="2022-07" db="EMBL/GenBank/DDBJ databases">
        <title>Phylogenomic reconstructions and comparative analyses of Kickxellomycotina fungi.</title>
        <authorList>
            <person name="Reynolds N.K."/>
            <person name="Stajich J.E."/>
            <person name="Barry K."/>
            <person name="Grigoriev I.V."/>
            <person name="Crous P."/>
            <person name="Smith M.E."/>
        </authorList>
    </citation>
    <scope>NUCLEOTIDE SEQUENCE</scope>
    <source>
        <strain evidence="1">CBS 190363</strain>
    </source>
</reference>
<keyword evidence="2" id="KW-1185">Reference proteome</keyword>
<evidence type="ECO:0000313" key="1">
    <source>
        <dbReference type="EMBL" id="KAJ2899357.1"/>
    </source>
</evidence>
<dbReference type="EMBL" id="JANBVB010000029">
    <property type="protein sequence ID" value="KAJ2899357.1"/>
    <property type="molecule type" value="Genomic_DNA"/>
</dbReference>
<name>A0ACC1M7I3_9FUNG</name>
<proteinExistence type="predicted"/>
<organism evidence="1 2">
    <name type="scientific">Coemansia aciculifera</name>
    <dbReference type="NCBI Taxonomy" id="417176"/>
    <lineage>
        <taxon>Eukaryota</taxon>
        <taxon>Fungi</taxon>
        <taxon>Fungi incertae sedis</taxon>
        <taxon>Zoopagomycota</taxon>
        <taxon>Kickxellomycotina</taxon>
        <taxon>Kickxellomycetes</taxon>
        <taxon>Kickxellales</taxon>
        <taxon>Kickxellaceae</taxon>
        <taxon>Coemansia</taxon>
    </lineage>
</organism>
<comment type="caution">
    <text evidence="1">The sequence shown here is derived from an EMBL/GenBank/DDBJ whole genome shotgun (WGS) entry which is preliminary data.</text>
</comment>
<protein>
    <submittedName>
        <fullName evidence="1">Anaphase-promoting complex subunit cdc27</fullName>
    </submittedName>
</protein>
<accession>A0ACC1M7I3</accession>
<evidence type="ECO:0000313" key="2">
    <source>
        <dbReference type="Proteomes" id="UP001139981"/>
    </source>
</evidence>